<organism evidence="1 2">
    <name type="scientific">Hydrocarboniphaga daqingensis</name>
    <dbReference type="NCBI Taxonomy" id="490188"/>
    <lineage>
        <taxon>Bacteria</taxon>
        <taxon>Pseudomonadati</taxon>
        <taxon>Pseudomonadota</taxon>
        <taxon>Gammaproteobacteria</taxon>
        <taxon>Nevskiales</taxon>
        <taxon>Nevskiaceae</taxon>
        <taxon>Hydrocarboniphaga</taxon>
    </lineage>
</organism>
<evidence type="ECO:0000313" key="2">
    <source>
        <dbReference type="Proteomes" id="UP000199758"/>
    </source>
</evidence>
<dbReference type="AlphaFoldDB" id="A0A1M5NW01"/>
<gene>
    <name evidence="1" type="ORF">SAMN04488068_1868</name>
</gene>
<dbReference type="InterPro" id="IPR050767">
    <property type="entry name" value="Sel1_AlgK"/>
</dbReference>
<evidence type="ECO:0000313" key="1">
    <source>
        <dbReference type="EMBL" id="SHG93153.1"/>
    </source>
</evidence>
<dbReference type="Gene3D" id="1.25.40.10">
    <property type="entry name" value="Tetratricopeptide repeat domain"/>
    <property type="match status" value="3"/>
</dbReference>
<dbReference type="InterPro" id="IPR011990">
    <property type="entry name" value="TPR-like_helical_dom_sf"/>
</dbReference>
<name>A0A1M5NW01_9GAMM</name>
<dbReference type="OrthoDB" id="8561742at2"/>
<dbReference type="SUPFAM" id="SSF81901">
    <property type="entry name" value="HCP-like"/>
    <property type="match status" value="4"/>
</dbReference>
<dbReference type="Pfam" id="PF08238">
    <property type="entry name" value="Sel1"/>
    <property type="match status" value="15"/>
</dbReference>
<accession>A0A1M5NW01</accession>
<proteinExistence type="predicted"/>
<dbReference type="InterPro" id="IPR006597">
    <property type="entry name" value="Sel1-like"/>
</dbReference>
<dbReference type="RefSeq" id="WP_072896837.1">
    <property type="nucleotide sequence ID" value="NZ_FQWZ01000004.1"/>
</dbReference>
<dbReference type="Proteomes" id="UP000199758">
    <property type="component" value="Unassembled WGS sequence"/>
</dbReference>
<reference evidence="1 2" key="1">
    <citation type="submission" date="2016-11" db="EMBL/GenBank/DDBJ databases">
        <authorList>
            <person name="Jaros S."/>
            <person name="Januszkiewicz K."/>
            <person name="Wedrychowicz H."/>
        </authorList>
    </citation>
    <scope>NUCLEOTIDE SEQUENCE [LARGE SCALE GENOMIC DNA]</scope>
    <source>
        <strain evidence="1 2">CGMCC 1.7049</strain>
    </source>
</reference>
<dbReference type="PANTHER" id="PTHR11102:SF160">
    <property type="entry name" value="ERAD-ASSOCIATED E3 UBIQUITIN-PROTEIN LIGASE COMPONENT HRD3"/>
    <property type="match status" value="1"/>
</dbReference>
<dbReference type="PANTHER" id="PTHR11102">
    <property type="entry name" value="SEL-1-LIKE PROTEIN"/>
    <property type="match status" value="1"/>
</dbReference>
<sequence length="811" mass="86393">MKGLIQRWLGRDPARQLQTALTLIDADRCVEAAALLRPLADAGHAAAQWHLAELSLHGRGMVQNFVEAERLLLQAANAGEIDARSRLGELYLTGVPLNSQPEAADEPAAPALDRLLASNRIRKNPETAAHWNQSAAADGHPAAQARLGYQLATGIGLTRDIDAAEHWFRESATRQCVLGQLGLGMLLSGSFGARSDKVGAAQWLEAAAISGDTHAQAGLGLLYLHGDGVERDAAMGIRLIRNSAEANNPLGMYYLGEAHRIGQGVVSDAAESETWLRRASARGHQLATLSLIKLLTAPDRPDSHTAGAALCRQAADQGIAEAQHLLAHLYFDGKGLPRSATQAVVWAQKAAQQHHAGALEFLAVMRLNGHGLDRDPAVAVELLQQAAELGSRAAHYRLGSLAQQGLGMPRSIATALLHLRAAAELGSAEAWLAIGQLHADASADDPSLSADAAPGCLERAVELGSGDAACHLASLYLRGVGVQQDRERGIAQLTELARDGSALAAWMLHQHYDDASVTASTAESDAAHWLARAAHLGSPPAWLRVVQWWDADRDPGLSRAELVAELQARAHDAHQTVAQYLLGALLLDPSHDTADIEAGLHWLERAAQAGDVNAQLRLGEYWERQTDSTEATAAAADWYQKAAAQGSLPAIVALARLQPVGEAAPADRLADVLPTWQRAAERGDAVAQRVLGYLYLKGIALEASQPQALYWFEQASAQGDRPAQVALGGLRVQMLSDPASVEHGAALLRQAADAGYADGEFNWGVCLMRGLGTPVDIDRGRDYLRRAARRGHAQAQRALADLQRALPPRSA</sequence>
<dbReference type="EMBL" id="FQWZ01000004">
    <property type="protein sequence ID" value="SHG93153.1"/>
    <property type="molecule type" value="Genomic_DNA"/>
</dbReference>
<dbReference type="SMART" id="SM00671">
    <property type="entry name" value="SEL1"/>
    <property type="match status" value="14"/>
</dbReference>
<dbReference type="STRING" id="490188.SAMN04488068_1868"/>
<protein>
    <submittedName>
        <fullName evidence="1">TPR repeat</fullName>
    </submittedName>
</protein>
<keyword evidence="2" id="KW-1185">Reference proteome</keyword>